<protein>
    <submittedName>
        <fullName evidence="6">LysR substrate-binding domain-containing protein</fullName>
    </submittedName>
</protein>
<evidence type="ECO:0000256" key="2">
    <source>
        <dbReference type="ARBA" id="ARBA00023015"/>
    </source>
</evidence>
<evidence type="ECO:0000313" key="7">
    <source>
        <dbReference type="Proteomes" id="UP001139447"/>
    </source>
</evidence>
<dbReference type="InterPro" id="IPR036390">
    <property type="entry name" value="WH_DNA-bd_sf"/>
</dbReference>
<dbReference type="AlphaFoldDB" id="A0A9X1W3B5"/>
<reference evidence="6" key="1">
    <citation type="submission" date="2022-03" db="EMBL/GenBank/DDBJ databases">
        <authorList>
            <person name="Woo C.Y."/>
        </authorList>
    </citation>
    <scope>NUCLEOTIDE SEQUENCE</scope>
    <source>
        <strain evidence="6">CYS-02</strain>
    </source>
</reference>
<organism evidence="6 7">
    <name type="scientific">Variovorax terrae</name>
    <dbReference type="NCBI Taxonomy" id="2923278"/>
    <lineage>
        <taxon>Bacteria</taxon>
        <taxon>Pseudomonadati</taxon>
        <taxon>Pseudomonadota</taxon>
        <taxon>Betaproteobacteria</taxon>
        <taxon>Burkholderiales</taxon>
        <taxon>Comamonadaceae</taxon>
        <taxon>Variovorax</taxon>
    </lineage>
</organism>
<keyword evidence="2" id="KW-0805">Transcription regulation</keyword>
<accession>A0A9X1W3B5</accession>
<dbReference type="SUPFAM" id="SSF53850">
    <property type="entry name" value="Periplasmic binding protein-like II"/>
    <property type="match status" value="1"/>
</dbReference>
<comment type="caution">
    <text evidence="6">The sequence shown here is derived from an EMBL/GenBank/DDBJ whole genome shotgun (WGS) entry which is preliminary data.</text>
</comment>
<feature type="domain" description="HTH lysR-type" evidence="5">
    <location>
        <begin position="6"/>
        <end position="63"/>
    </location>
</feature>
<dbReference type="CDD" id="cd08421">
    <property type="entry name" value="PBP2_LTTR_like_1"/>
    <property type="match status" value="1"/>
</dbReference>
<dbReference type="InterPro" id="IPR005119">
    <property type="entry name" value="LysR_subst-bd"/>
</dbReference>
<keyword evidence="4" id="KW-0804">Transcription</keyword>
<proteinExistence type="inferred from homology"/>
<dbReference type="GO" id="GO:0003677">
    <property type="term" value="F:DNA binding"/>
    <property type="evidence" value="ECO:0007669"/>
    <property type="project" value="UniProtKB-KW"/>
</dbReference>
<evidence type="ECO:0000256" key="1">
    <source>
        <dbReference type="ARBA" id="ARBA00009437"/>
    </source>
</evidence>
<gene>
    <name evidence="6" type="ORF">MMF98_18165</name>
</gene>
<dbReference type="InterPro" id="IPR050950">
    <property type="entry name" value="HTH-type_LysR_regulators"/>
</dbReference>
<dbReference type="SUPFAM" id="SSF46785">
    <property type="entry name" value="Winged helix' DNA-binding domain"/>
    <property type="match status" value="1"/>
</dbReference>
<dbReference type="Gene3D" id="3.40.190.290">
    <property type="match status" value="1"/>
</dbReference>
<keyword evidence="7" id="KW-1185">Reference proteome</keyword>
<dbReference type="Pfam" id="PF03466">
    <property type="entry name" value="LysR_substrate"/>
    <property type="match status" value="1"/>
</dbReference>
<dbReference type="PROSITE" id="PS50931">
    <property type="entry name" value="HTH_LYSR"/>
    <property type="match status" value="1"/>
</dbReference>
<keyword evidence="3" id="KW-0238">DNA-binding</keyword>
<dbReference type="InterPro" id="IPR036388">
    <property type="entry name" value="WH-like_DNA-bd_sf"/>
</dbReference>
<comment type="similarity">
    <text evidence="1">Belongs to the LysR transcriptional regulatory family.</text>
</comment>
<dbReference type="Gene3D" id="1.10.10.10">
    <property type="entry name" value="Winged helix-like DNA-binding domain superfamily/Winged helix DNA-binding domain"/>
    <property type="match status" value="1"/>
</dbReference>
<dbReference type="RefSeq" id="WP_243308246.1">
    <property type="nucleotide sequence ID" value="NZ_JALGBI010000002.1"/>
</dbReference>
<dbReference type="Proteomes" id="UP001139447">
    <property type="component" value="Unassembled WGS sequence"/>
</dbReference>
<dbReference type="InterPro" id="IPR000847">
    <property type="entry name" value="LysR_HTH_N"/>
</dbReference>
<sequence length="296" mass="31574">MTADAIDLVTLRVIVAVADAGSISAGSNQLELAVAAASARISALEASLGIRIFERSSRGARVTPTGHMLVQRGRELLADADRLTLDLRDYSLGLKGHVRVLANGSSVLEAMPQRLERFMRRHPLIRIDLEEHSSPEICMALLEGRADLGIVDTASPPQGLELRDFFSDTLVLVVPPAHRLAGRRRLALADALEEDFIGLMDGTALSNRLISEAAALGRPVKIRMQMRSFDAVCRMVAGGLGVGVLPLQAVAPQLAMLPLKAIALSDGWAVRTHRLATRSGVALSPAAHTLVQALTA</sequence>
<evidence type="ECO:0000256" key="3">
    <source>
        <dbReference type="ARBA" id="ARBA00023125"/>
    </source>
</evidence>
<evidence type="ECO:0000256" key="4">
    <source>
        <dbReference type="ARBA" id="ARBA00023163"/>
    </source>
</evidence>
<dbReference type="EMBL" id="JALGBI010000002">
    <property type="protein sequence ID" value="MCJ0765143.1"/>
    <property type="molecule type" value="Genomic_DNA"/>
</dbReference>
<name>A0A9X1W3B5_9BURK</name>
<evidence type="ECO:0000313" key="6">
    <source>
        <dbReference type="EMBL" id="MCJ0765143.1"/>
    </source>
</evidence>
<dbReference type="Pfam" id="PF00126">
    <property type="entry name" value="HTH_1"/>
    <property type="match status" value="1"/>
</dbReference>
<dbReference type="GO" id="GO:0003700">
    <property type="term" value="F:DNA-binding transcription factor activity"/>
    <property type="evidence" value="ECO:0007669"/>
    <property type="project" value="InterPro"/>
</dbReference>
<evidence type="ECO:0000259" key="5">
    <source>
        <dbReference type="PROSITE" id="PS50931"/>
    </source>
</evidence>
<dbReference type="PANTHER" id="PTHR30419:SF2">
    <property type="entry name" value="LYSR FAMILY TRANSCRIPTIONAL REGULATOR"/>
    <property type="match status" value="1"/>
</dbReference>
<dbReference type="GO" id="GO:0005829">
    <property type="term" value="C:cytosol"/>
    <property type="evidence" value="ECO:0007669"/>
    <property type="project" value="TreeGrafter"/>
</dbReference>
<dbReference type="PANTHER" id="PTHR30419">
    <property type="entry name" value="HTH-TYPE TRANSCRIPTIONAL REGULATOR YBHD"/>
    <property type="match status" value="1"/>
</dbReference>